<evidence type="ECO:0000256" key="1">
    <source>
        <dbReference type="SAM" id="Phobius"/>
    </source>
</evidence>
<feature type="transmembrane region" description="Helical" evidence="1">
    <location>
        <begin position="7"/>
        <end position="36"/>
    </location>
</feature>
<reference evidence="2 3" key="1">
    <citation type="submission" date="2021-01" db="EMBL/GenBank/DDBJ databases">
        <title>Genomic Encyclopedia of Type Strains, Phase IV (KMG-IV): sequencing the most valuable type-strain genomes for metagenomic binning, comparative biology and taxonomic classification.</title>
        <authorList>
            <person name="Goeker M."/>
        </authorList>
    </citation>
    <scope>NUCLEOTIDE SEQUENCE [LARGE SCALE GENOMIC DNA]</scope>
    <source>
        <strain evidence="2 3">DSM 25540</strain>
    </source>
</reference>
<evidence type="ECO:0000313" key="3">
    <source>
        <dbReference type="Proteomes" id="UP000741863"/>
    </source>
</evidence>
<comment type="caution">
    <text evidence="2">The sequence shown here is derived from an EMBL/GenBank/DDBJ whole genome shotgun (WGS) entry which is preliminary data.</text>
</comment>
<feature type="transmembrane region" description="Helical" evidence="1">
    <location>
        <begin position="42"/>
        <end position="60"/>
    </location>
</feature>
<keyword evidence="1" id="KW-1133">Transmembrane helix</keyword>
<dbReference type="RefSeq" id="WP_204697446.1">
    <property type="nucleotide sequence ID" value="NZ_JAFBEC010000005.1"/>
</dbReference>
<keyword evidence="1" id="KW-0472">Membrane</keyword>
<protein>
    <submittedName>
        <fullName evidence="2">Phosphoglycerol transferase MdoB-like AlkP superfamily enzyme</fullName>
    </submittedName>
</protein>
<keyword evidence="3" id="KW-1185">Reference proteome</keyword>
<gene>
    <name evidence="2" type="ORF">JOD17_002054</name>
</gene>
<organism evidence="2 3">
    <name type="scientific">Geomicrobium sediminis</name>
    <dbReference type="NCBI Taxonomy" id="1347788"/>
    <lineage>
        <taxon>Bacteria</taxon>
        <taxon>Bacillati</taxon>
        <taxon>Bacillota</taxon>
        <taxon>Bacilli</taxon>
        <taxon>Bacillales</taxon>
        <taxon>Geomicrobium</taxon>
    </lineage>
</organism>
<keyword evidence="1" id="KW-0812">Transmembrane</keyword>
<accession>A0ABS2PBZ1</accession>
<dbReference type="Proteomes" id="UP000741863">
    <property type="component" value="Unassembled WGS sequence"/>
</dbReference>
<name>A0ABS2PBZ1_9BACL</name>
<proteinExistence type="predicted"/>
<dbReference type="EMBL" id="JAFBEC010000005">
    <property type="protein sequence ID" value="MBM7632960.1"/>
    <property type="molecule type" value="Genomic_DNA"/>
</dbReference>
<sequence>MSTKKSFFLNFSVTFFTILNVSVCLVVFVLALIGIVTGVNEIRDTAIVLMPLILVTSFLSRRRKRLEEEQSKDKESK</sequence>
<evidence type="ECO:0000313" key="2">
    <source>
        <dbReference type="EMBL" id="MBM7632960.1"/>
    </source>
</evidence>